<dbReference type="PANTHER" id="PTHR30349">
    <property type="entry name" value="PHAGE INTEGRASE-RELATED"/>
    <property type="match status" value="1"/>
</dbReference>
<dbReference type="Pfam" id="PF00589">
    <property type="entry name" value="Phage_integrase"/>
    <property type="match status" value="1"/>
</dbReference>
<keyword evidence="2" id="KW-0229">DNA integration</keyword>
<evidence type="ECO:0000313" key="8">
    <source>
        <dbReference type="EMBL" id="CYV51254.1"/>
    </source>
</evidence>
<dbReference type="InterPro" id="IPR010998">
    <property type="entry name" value="Integrase_recombinase_N"/>
</dbReference>
<dbReference type="PANTHER" id="PTHR30349:SF64">
    <property type="entry name" value="PROPHAGE INTEGRASE INTD-RELATED"/>
    <property type="match status" value="1"/>
</dbReference>
<dbReference type="InterPro" id="IPR011010">
    <property type="entry name" value="DNA_brk_join_enz"/>
</dbReference>
<dbReference type="GO" id="GO:0015074">
    <property type="term" value="P:DNA integration"/>
    <property type="evidence" value="ECO:0007669"/>
    <property type="project" value="UniProtKB-KW"/>
</dbReference>
<dbReference type="RefSeq" id="WP_044682806.1">
    <property type="nucleotide sequence ID" value="NZ_CEHN01000069.1"/>
</dbReference>
<proteinExistence type="inferred from homology"/>
<dbReference type="InterPro" id="IPR013762">
    <property type="entry name" value="Integrase-like_cat_sf"/>
</dbReference>
<dbReference type="Pfam" id="PF14659">
    <property type="entry name" value="Phage_int_SAM_3"/>
    <property type="match status" value="1"/>
</dbReference>
<evidence type="ECO:0000256" key="5">
    <source>
        <dbReference type="PROSITE-ProRule" id="PRU01248"/>
    </source>
</evidence>
<evidence type="ECO:0000256" key="3">
    <source>
        <dbReference type="ARBA" id="ARBA00023125"/>
    </source>
</evidence>
<dbReference type="SUPFAM" id="SSF56349">
    <property type="entry name" value="DNA breaking-rejoining enzymes"/>
    <property type="match status" value="1"/>
</dbReference>
<organism evidence="8 9">
    <name type="scientific">Streptococcus suis</name>
    <dbReference type="NCBI Taxonomy" id="1307"/>
    <lineage>
        <taxon>Bacteria</taxon>
        <taxon>Bacillati</taxon>
        <taxon>Bacillota</taxon>
        <taxon>Bacilli</taxon>
        <taxon>Lactobacillales</taxon>
        <taxon>Streptococcaceae</taxon>
        <taxon>Streptococcus</taxon>
    </lineage>
</organism>
<sequence length="356" mass="41850">MASYRKRENGLWEYRISYKTIDGKYKRKERGGFKTKKLAQAAAIEIEKKLTQNILTNDEVTLYDFVKTWSEVYKRPYVKDKTWETYSKNFKHIKNYFQELKVKDITPLYYQKKLNEFGEKYAQETLEKFHYQIKGAMKVAVREQVVTFNFAEGAKVKSQIEPKNEEEDFLEECEYKALLALTRENIQYVSYFTLYLLAVTGLRFSEAMGLTWNDIDFKNGILDINKSFDYSNTQDFADLKNESSKRKVPIDSNTIDILREYKKNHWQANIKNRVCFGVSNSACNKLIKKIVGRKVRNHSLRHTYASFLILNGVDIVTISKLLGHESPDITLKVYTHQMEALAERNFEKIKNIFLVA</sequence>
<feature type="domain" description="Core-binding (CB)" evidence="7">
    <location>
        <begin position="60"/>
        <end position="141"/>
    </location>
</feature>
<evidence type="ECO:0000259" key="7">
    <source>
        <dbReference type="PROSITE" id="PS51900"/>
    </source>
</evidence>
<accession>A0A0Z8JC60</accession>
<dbReference type="CDD" id="cd01189">
    <property type="entry name" value="INT_ICEBs1_C_like"/>
    <property type="match status" value="1"/>
</dbReference>
<dbReference type="InterPro" id="IPR028259">
    <property type="entry name" value="AP2-like_int_N"/>
</dbReference>
<dbReference type="EMBL" id="FIIB01000006">
    <property type="protein sequence ID" value="CYV51254.1"/>
    <property type="molecule type" value="Genomic_DNA"/>
</dbReference>
<dbReference type="Pfam" id="PF14657">
    <property type="entry name" value="Arm-DNA-bind_4"/>
    <property type="match status" value="1"/>
</dbReference>
<evidence type="ECO:0000256" key="2">
    <source>
        <dbReference type="ARBA" id="ARBA00022908"/>
    </source>
</evidence>
<evidence type="ECO:0000256" key="4">
    <source>
        <dbReference type="ARBA" id="ARBA00023172"/>
    </source>
</evidence>
<name>A0A0Z8JC60_STRSU</name>
<dbReference type="Gene3D" id="1.10.443.10">
    <property type="entry name" value="Intergrase catalytic core"/>
    <property type="match status" value="1"/>
</dbReference>
<dbReference type="AlphaFoldDB" id="A0A0Z8JC60"/>
<comment type="similarity">
    <text evidence="1">Belongs to the 'phage' integrase family.</text>
</comment>
<dbReference type="Proteomes" id="UP000074356">
    <property type="component" value="Unassembled WGS sequence"/>
</dbReference>
<dbReference type="InterPro" id="IPR002104">
    <property type="entry name" value="Integrase_catalytic"/>
</dbReference>
<keyword evidence="3 5" id="KW-0238">DNA-binding</keyword>
<dbReference type="InterPro" id="IPR044068">
    <property type="entry name" value="CB"/>
</dbReference>
<dbReference type="Gene3D" id="1.10.150.130">
    <property type="match status" value="1"/>
</dbReference>
<evidence type="ECO:0000256" key="1">
    <source>
        <dbReference type="ARBA" id="ARBA00008857"/>
    </source>
</evidence>
<dbReference type="GO" id="GO:0006310">
    <property type="term" value="P:DNA recombination"/>
    <property type="evidence" value="ECO:0007669"/>
    <property type="project" value="UniProtKB-KW"/>
</dbReference>
<keyword evidence="4" id="KW-0233">DNA recombination</keyword>
<dbReference type="PROSITE" id="PS51900">
    <property type="entry name" value="CB"/>
    <property type="match status" value="1"/>
</dbReference>
<evidence type="ECO:0000259" key="6">
    <source>
        <dbReference type="PROSITE" id="PS51898"/>
    </source>
</evidence>
<gene>
    <name evidence="8" type="primary">Int-Tn_2</name>
    <name evidence="8" type="ORF">ERS132440_00917</name>
</gene>
<dbReference type="PROSITE" id="PS51898">
    <property type="entry name" value="TYR_RECOMBINASE"/>
    <property type="match status" value="1"/>
</dbReference>
<dbReference type="InterPro" id="IPR004107">
    <property type="entry name" value="Integrase_SAM-like_N"/>
</dbReference>
<feature type="domain" description="Tyr recombinase" evidence="6">
    <location>
        <begin position="165"/>
        <end position="350"/>
    </location>
</feature>
<protein>
    <submittedName>
        <fullName evidence="8">Prophage LambdaSa2, site-specific recombinase phage integrase family protein</fullName>
    </submittedName>
</protein>
<reference evidence="8 9" key="1">
    <citation type="submission" date="2016-02" db="EMBL/GenBank/DDBJ databases">
        <authorList>
            <consortium name="Pathogen Informatics"/>
        </authorList>
    </citation>
    <scope>NUCLEOTIDE SEQUENCE [LARGE SCALE GENOMIC DNA]</scope>
    <source>
        <strain evidence="8 9">LSS78</strain>
    </source>
</reference>
<dbReference type="InterPro" id="IPR050090">
    <property type="entry name" value="Tyrosine_recombinase_XerCD"/>
</dbReference>
<dbReference type="GO" id="GO:0003677">
    <property type="term" value="F:DNA binding"/>
    <property type="evidence" value="ECO:0007669"/>
    <property type="project" value="UniProtKB-UniRule"/>
</dbReference>
<evidence type="ECO:0000313" key="9">
    <source>
        <dbReference type="Proteomes" id="UP000074356"/>
    </source>
</evidence>